<dbReference type="SUPFAM" id="SSF46785">
    <property type="entry name" value="Winged helix' DNA-binding domain"/>
    <property type="match status" value="1"/>
</dbReference>
<dbReference type="Gene3D" id="1.10.10.10">
    <property type="entry name" value="Winged helix-like DNA-binding domain superfamily/Winged helix DNA-binding domain"/>
    <property type="match status" value="1"/>
</dbReference>
<accession>A0A930DY53</accession>
<evidence type="ECO:0000313" key="2">
    <source>
        <dbReference type="Proteomes" id="UP000780721"/>
    </source>
</evidence>
<dbReference type="InterPro" id="IPR036390">
    <property type="entry name" value="WH_DNA-bd_sf"/>
</dbReference>
<reference evidence="1" key="1">
    <citation type="submission" date="2020-04" db="EMBL/GenBank/DDBJ databases">
        <title>Deep metagenomics examines the oral microbiome during advanced dental caries in children, revealing novel taxa and co-occurrences with host molecules.</title>
        <authorList>
            <person name="Baker J.L."/>
            <person name="Morton J.T."/>
            <person name="Dinis M."/>
            <person name="Alvarez R."/>
            <person name="Tran N.C."/>
            <person name="Knight R."/>
            <person name="Edlund A."/>
        </authorList>
    </citation>
    <scope>NUCLEOTIDE SEQUENCE</scope>
    <source>
        <strain evidence="1">JCVI_48_bin.5</strain>
    </source>
</reference>
<protein>
    <submittedName>
        <fullName evidence="1">Uncharacterized protein</fullName>
    </submittedName>
</protein>
<organism evidence="1 2">
    <name type="scientific">Oribacterium sinus</name>
    <dbReference type="NCBI Taxonomy" id="237576"/>
    <lineage>
        <taxon>Bacteria</taxon>
        <taxon>Bacillati</taxon>
        <taxon>Bacillota</taxon>
        <taxon>Clostridia</taxon>
        <taxon>Lachnospirales</taxon>
        <taxon>Lachnospiraceae</taxon>
        <taxon>Oribacterium</taxon>
    </lineage>
</organism>
<dbReference type="InterPro" id="IPR036388">
    <property type="entry name" value="WH-like_DNA-bd_sf"/>
</dbReference>
<dbReference type="Pfam" id="PF09639">
    <property type="entry name" value="YjcQ"/>
    <property type="match status" value="1"/>
</dbReference>
<dbReference type="EMBL" id="JABZRB010000224">
    <property type="protein sequence ID" value="MBF1305653.1"/>
    <property type="molecule type" value="Genomic_DNA"/>
</dbReference>
<proteinExistence type="predicted"/>
<name>A0A930DY53_9FIRM</name>
<sequence>MKKNVDNDQYFYDVLEMAQEEGFIKGAKFQRAWGQDKIPLFDDDDLEITSAGIRYLEENSTMKKIGETLKETIDTISKLAAIALIG</sequence>
<dbReference type="Proteomes" id="UP000780721">
    <property type="component" value="Unassembled WGS sequence"/>
</dbReference>
<dbReference type="InterPro" id="IPR018597">
    <property type="entry name" value="Phage_Tuc2009_YjcQ"/>
</dbReference>
<dbReference type="AlphaFoldDB" id="A0A930DY53"/>
<gene>
    <name evidence="1" type="ORF">HXM91_07380</name>
</gene>
<comment type="caution">
    <text evidence="1">The sequence shown here is derived from an EMBL/GenBank/DDBJ whole genome shotgun (WGS) entry which is preliminary data.</text>
</comment>
<evidence type="ECO:0000313" key="1">
    <source>
        <dbReference type="EMBL" id="MBF1305653.1"/>
    </source>
</evidence>